<feature type="region of interest" description="Disordered" evidence="1">
    <location>
        <begin position="26"/>
        <end position="264"/>
    </location>
</feature>
<evidence type="ECO:0000313" key="2">
    <source>
        <dbReference type="EMBL" id="RSH84411.1"/>
    </source>
</evidence>
<evidence type="ECO:0000256" key="1">
    <source>
        <dbReference type="SAM" id="MobiDB-lite"/>
    </source>
</evidence>
<sequence length="322" mass="34148">MPYISTEALVGAALIVVLAFGYQYTSTPNTDGSQSASKKNKKNKKKKSKGGAADEPSSIPASEIESDAPQSTKKNKGKGKGKNVAAVAPVVQVVKAPSPSPSPTPTPEPVAAPSFADAAAGGQSKPSKPRTLAEKLVPKPRKTKVDDMLEPEDRAPHLARVMKIAPTAPPPSAFASNDRVEKFEDDYEDSDSDSGSATEDTPAPAPGAKRQDDGWNVVAAKKKPVSIGIGGSSAPVVHNTYDGQTKIQRKNQKKNEVKKAAKADAEADRLRRLAMHKRDLERERINEIYSQSKQKKVTKQFGKVVGGGSTASVSDSGKLVWD</sequence>
<accession>A0A427XZZ9</accession>
<dbReference type="Proteomes" id="UP000279236">
    <property type="component" value="Unassembled WGS sequence"/>
</dbReference>
<dbReference type="AlphaFoldDB" id="A0A427XZZ9"/>
<feature type="compositionally biased region" description="Pro residues" evidence="1">
    <location>
        <begin position="98"/>
        <end position="110"/>
    </location>
</feature>
<organism evidence="2 3">
    <name type="scientific">Apiotrichum porosum</name>
    <dbReference type="NCBI Taxonomy" id="105984"/>
    <lineage>
        <taxon>Eukaryota</taxon>
        <taxon>Fungi</taxon>
        <taxon>Dikarya</taxon>
        <taxon>Basidiomycota</taxon>
        <taxon>Agaricomycotina</taxon>
        <taxon>Tremellomycetes</taxon>
        <taxon>Trichosporonales</taxon>
        <taxon>Trichosporonaceae</taxon>
        <taxon>Apiotrichum</taxon>
    </lineage>
</organism>
<reference evidence="2 3" key="1">
    <citation type="submission" date="2018-11" db="EMBL/GenBank/DDBJ databases">
        <title>Genome sequence of Apiotrichum porosum DSM 27194.</title>
        <authorList>
            <person name="Aliyu H."/>
            <person name="Gorte O."/>
            <person name="Ochsenreither K."/>
        </authorList>
    </citation>
    <scope>NUCLEOTIDE SEQUENCE [LARGE SCALE GENOMIC DNA]</scope>
    <source>
        <strain evidence="2 3">DSM 27194</strain>
    </source>
</reference>
<feature type="compositionally biased region" description="Low complexity" evidence="1">
    <location>
        <begin position="111"/>
        <end position="120"/>
    </location>
</feature>
<feature type="compositionally biased region" description="Polar residues" evidence="1">
    <location>
        <begin position="26"/>
        <end position="36"/>
    </location>
</feature>
<keyword evidence="3" id="KW-1185">Reference proteome</keyword>
<feature type="compositionally biased region" description="Acidic residues" evidence="1">
    <location>
        <begin position="183"/>
        <end position="192"/>
    </location>
</feature>
<dbReference type="EMBL" id="RSCE01000003">
    <property type="protein sequence ID" value="RSH84411.1"/>
    <property type="molecule type" value="Genomic_DNA"/>
</dbReference>
<gene>
    <name evidence="2" type="ORF">EHS24_005931</name>
</gene>
<feature type="compositionally biased region" description="Basic and acidic residues" evidence="1">
    <location>
        <begin position="131"/>
        <end position="156"/>
    </location>
</feature>
<feature type="compositionally biased region" description="Basic residues" evidence="1">
    <location>
        <begin position="38"/>
        <end position="49"/>
    </location>
</feature>
<dbReference type="GeneID" id="39590474"/>
<comment type="caution">
    <text evidence="2">The sequence shown here is derived from an EMBL/GenBank/DDBJ whole genome shotgun (WGS) entry which is preliminary data.</text>
</comment>
<dbReference type="OrthoDB" id="2564465at2759"/>
<feature type="compositionally biased region" description="Basic and acidic residues" evidence="1">
    <location>
        <begin position="253"/>
        <end position="264"/>
    </location>
</feature>
<feature type="compositionally biased region" description="Low complexity" evidence="1">
    <location>
        <begin position="82"/>
        <end position="97"/>
    </location>
</feature>
<dbReference type="RefSeq" id="XP_028477859.1">
    <property type="nucleotide sequence ID" value="XM_028621407.1"/>
</dbReference>
<feature type="compositionally biased region" description="Low complexity" evidence="1">
    <location>
        <begin position="54"/>
        <end position="63"/>
    </location>
</feature>
<proteinExistence type="predicted"/>
<evidence type="ECO:0000313" key="3">
    <source>
        <dbReference type="Proteomes" id="UP000279236"/>
    </source>
</evidence>
<protein>
    <submittedName>
        <fullName evidence="2">Uncharacterized protein</fullName>
    </submittedName>
</protein>
<feature type="region of interest" description="Disordered" evidence="1">
    <location>
        <begin position="297"/>
        <end position="322"/>
    </location>
</feature>
<name>A0A427XZZ9_9TREE</name>